<evidence type="ECO:0000313" key="3">
    <source>
        <dbReference type="EMBL" id="OXT01665.1"/>
    </source>
</evidence>
<dbReference type="Proteomes" id="UP000215405">
    <property type="component" value="Unassembled WGS sequence"/>
</dbReference>
<feature type="chain" id="PRO_5012082202" evidence="2">
    <location>
        <begin position="35"/>
        <end position="148"/>
    </location>
</feature>
<organism evidence="3 4">
    <name type="scientific">Notoacmeibacter marinus</name>
    <dbReference type="NCBI Taxonomy" id="1876515"/>
    <lineage>
        <taxon>Bacteria</taxon>
        <taxon>Pseudomonadati</taxon>
        <taxon>Pseudomonadota</taxon>
        <taxon>Alphaproteobacteria</taxon>
        <taxon>Hyphomicrobiales</taxon>
        <taxon>Notoacmeibacteraceae</taxon>
        <taxon>Notoacmeibacter</taxon>
    </lineage>
</organism>
<dbReference type="AlphaFoldDB" id="A0A231V0D7"/>
<dbReference type="EMBL" id="NBYO01000001">
    <property type="protein sequence ID" value="OXT01665.1"/>
    <property type="molecule type" value="Genomic_DNA"/>
</dbReference>
<protein>
    <submittedName>
        <fullName evidence="3">Uncharacterized protein</fullName>
    </submittedName>
</protein>
<evidence type="ECO:0000256" key="2">
    <source>
        <dbReference type="SAM" id="SignalP"/>
    </source>
</evidence>
<keyword evidence="4" id="KW-1185">Reference proteome</keyword>
<gene>
    <name evidence="3" type="ORF">B7H23_01475</name>
</gene>
<sequence length="148" mass="16389">MQSHRESFMQNLFVAGLGMGLVAAVMASSPEAQAAPDRYVMDRTEDGWVRMDGQTGEITVCRQQGGKLTCQTDLPDGRAAPADQTRIDRLEERVTKLESRLQAGAAEKEALPSEEEFDQALGYMQRFFEAFRDMVRDLQAEEKAGGAL</sequence>
<keyword evidence="2" id="KW-0732">Signal</keyword>
<evidence type="ECO:0000313" key="4">
    <source>
        <dbReference type="Proteomes" id="UP000215405"/>
    </source>
</evidence>
<reference evidence="4" key="1">
    <citation type="journal article" date="2017" name="Int. J. Syst. Evol. Microbiol.">
        <title>Notoacmeibacter marinus gen. nov., sp. nov., isolated from the gut of a limpet and proposal of Notoacmeibacteraceae fam. nov. in the order Rhizobiales of the class Alphaproteobacteria.</title>
        <authorList>
            <person name="Huang Z."/>
            <person name="Guo F."/>
            <person name="Lai Q."/>
        </authorList>
    </citation>
    <scope>NUCLEOTIDE SEQUENCE [LARGE SCALE GENOMIC DNA]</scope>
    <source>
        <strain evidence="4">XMTR2A4</strain>
    </source>
</reference>
<proteinExistence type="predicted"/>
<comment type="caution">
    <text evidence="3">The sequence shown here is derived from an EMBL/GenBank/DDBJ whole genome shotgun (WGS) entry which is preliminary data.</text>
</comment>
<feature type="signal peptide" evidence="2">
    <location>
        <begin position="1"/>
        <end position="34"/>
    </location>
</feature>
<keyword evidence="1" id="KW-0175">Coiled coil</keyword>
<accession>A0A231V0D7</accession>
<evidence type="ECO:0000256" key="1">
    <source>
        <dbReference type="SAM" id="Coils"/>
    </source>
</evidence>
<feature type="coiled-coil region" evidence="1">
    <location>
        <begin position="80"/>
        <end position="107"/>
    </location>
</feature>
<name>A0A231V0D7_9HYPH</name>